<dbReference type="AlphaFoldDB" id="A0A076PJI1"/>
<accession>A0A076PJI1</accession>
<gene>
    <name evidence="1" type="ORF">O987_08207</name>
</gene>
<reference evidence="1 2" key="1">
    <citation type="journal article" date="2014" name="Genome Announc.">
        <title>Complete Genome Sequence of Polychlorinated Biphenyl Degrader Comamonas testosteroni TK102 (NBRC 109938).</title>
        <authorList>
            <person name="Fukuda K."/>
            <person name="Hosoyama A."/>
            <person name="Tsuchikane K."/>
            <person name="Ohji S."/>
            <person name="Yamazoe A."/>
            <person name="Fujita N."/>
            <person name="Shintani M."/>
            <person name="Kimbara K."/>
        </authorList>
    </citation>
    <scope>NUCLEOTIDE SEQUENCE [LARGE SCALE GENOMIC DNA]</scope>
    <source>
        <strain evidence="1">TK102</strain>
    </source>
</reference>
<dbReference type="EMBL" id="CP006704">
    <property type="protein sequence ID" value="AIJ45788.1"/>
    <property type="molecule type" value="Genomic_DNA"/>
</dbReference>
<proteinExistence type="predicted"/>
<organism evidence="1 2">
    <name type="scientific">Comamonas testosteroni TK102</name>
    <dbReference type="NCBI Taxonomy" id="1392005"/>
    <lineage>
        <taxon>Bacteria</taxon>
        <taxon>Pseudomonadati</taxon>
        <taxon>Pseudomonadota</taxon>
        <taxon>Betaproteobacteria</taxon>
        <taxon>Burkholderiales</taxon>
        <taxon>Comamonadaceae</taxon>
        <taxon>Comamonas</taxon>
    </lineage>
</organism>
<protein>
    <recommendedName>
        <fullName evidence="3">Entry exclusion lipoprotein TrbK</fullName>
    </recommendedName>
</protein>
<evidence type="ECO:0008006" key="3">
    <source>
        <dbReference type="Google" id="ProtNLM"/>
    </source>
</evidence>
<dbReference type="HOGENOM" id="CLU_177567_0_0_4"/>
<dbReference type="KEGG" id="ctes:O987_08207"/>
<name>A0A076PJI1_COMTE</name>
<dbReference type="Proteomes" id="UP000028782">
    <property type="component" value="Chromosome"/>
</dbReference>
<evidence type="ECO:0000313" key="2">
    <source>
        <dbReference type="Proteomes" id="UP000028782"/>
    </source>
</evidence>
<evidence type="ECO:0000313" key="1">
    <source>
        <dbReference type="EMBL" id="AIJ45788.1"/>
    </source>
</evidence>
<sequence length="86" mass="9584">MLVAALTACDQSEAAQKKVADPEAKIPMVVELAANPERLNKLRHQCKTERSKLGEVLCNRAAEATRKRFYGDVQTQYTIPKESPNL</sequence>